<name>D5AAK1_PICSI</name>
<protein>
    <submittedName>
        <fullName evidence="2">Uncharacterized protein</fullName>
    </submittedName>
</protein>
<evidence type="ECO:0000313" key="2">
    <source>
        <dbReference type="EMBL" id="ADE76570.1"/>
    </source>
</evidence>
<feature type="compositionally biased region" description="Polar residues" evidence="1">
    <location>
        <begin position="68"/>
        <end position="78"/>
    </location>
</feature>
<proteinExistence type="evidence at transcript level"/>
<dbReference type="EMBL" id="BT123236">
    <property type="protein sequence ID" value="ADE76570.1"/>
    <property type="molecule type" value="mRNA"/>
</dbReference>
<accession>D5AAK1</accession>
<dbReference type="AlphaFoldDB" id="D5AAK1"/>
<evidence type="ECO:0000256" key="1">
    <source>
        <dbReference type="SAM" id="MobiDB-lite"/>
    </source>
</evidence>
<reference evidence="2" key="1">
    <citation type="submission" date="2010-04" db="EMBL/GenBank/DDBJ databases">
        <authorList>
            <person name="Reid K.E."/>
            <person name="Liao N."/>
            <person name="Chan S."/>
            <person name="Docking R."/>
            <person name="Taylor G."/>
            <person name="Moore R."/>
            <person name="Mayo M."/>
            <person name="Munro S."/>
            <person name="King J."/>
            <person name="Yanchuk A."/>
            <person name="Holt R."/>
            <person name="Jones S."/>
            <person name="Marra M."/>
            <person name="Ritland C.E."/>
            <person name="Ritland K."/>
            <person name="Bohlmann J."/>
        </authorList>
    </citation>
    <scope>NUCLEOTIDE SEQUENCE</scope>
    <source>
        <tissue evidence="2">Bud</tissue>
    </source>
</reference>
<organism evidence="2">
    <name type="scientific">Picea sitchensis</name>
    <name type="common">Sitka spruce</name>
    <name type="synonym">Pinus sitchensis</name>
    <dbReference type="NCBI Taxonomy" id="3332"/>
    <lineage>
        <taxon>Eukaryota</taxon>
        <taxon>Viridiplantae</taxon>
        <taxon>Streptophyta</taxon>
        <taxon>Embryophyta</taxon>
        <taxon>Tracheophyta</taxon>
        <taxon>Spermatophyta</taxon>
        <taxon>Pinopsida</taxon>
        <taxon>Pinidae</taxon>
        <taxon>Conifers I</taxon>
        <taxon>Pinales</taxon>
        <taxon>Pinaceae</taxon>
        <taxon>Picea</taxon>
    </lineage>
</organism>
<feature type="region of interest" description="Disordered" evidence="1">
    <location>
        <begin position="52"/>
        <end position="78"/>
    </location>
</feature>
<sequence length="78" mass="8570">MPTRLDDVHSLSSYRAPASNGFNLGSGLPEASVTERRPPIKFDPFTGQPFKFDPFTGEPIQQPGPVSLPSSHFTGKYY</sequence>